<dbReference type="InterPro" id="IPR029016">
    <property type="entry name" value="GAF-like_dom_sf"/>
</dbReference>
<gene>
    <name evidence="1" type="ORF">MED297_20237</name>
</gene>
<dbReference type="PANTHER" id="PTHR38765:SF1">
    <property type="entry name" value="DUF484 DOMAIN-CONTAINING PROTEIN"/>
    <property type="match status" value="1"/>
</dbReference>
<proteinExistence type="predicted"/>
<dbReference type="Gene3D" id="3.30.450.40">
    <property type="match status" value="1"/>
</dbReference>
<dbReference type="PANTHER" id="PTHR38765">
    <property type="entry name" value="DUF484 DOMAIN-CONTAINING PROTEIN"/>
    <property type="match status" value="1"/>
</dbReference>
<evidence type="ECO:0000313" key="2">
    <source>
        <dbReference type="Proteomes" id="UP000005953"/>
    </source>
</evidence>
<dbReference type="AlphaFoldDB" id="A4B9F2"/>
<dbReference type="InterPro" id="IPR007435">
    <property type="entry name" value="DUF484"/>
</dbReference>
<evidence type="ECO:0000313" key="1">
    <source>
        <dbReference type="EMBL" id="EAR11253.1"/>
    </source>
</evidence>
<evidence type="ECO:0008006" key="3">
    <source>
        <dbReference type="Google" id="ProtNLM"/>
    </source>
</evidence>
<dbReference type="HOGENOM" id="CLU_073320_1_1_6"/>
<dbReference type="OrthoDB" id="8525200at2"/>
<comment type="caution">
    <text evidence="1">The sequence shown here is derived from an EMBL/GenBank/DDBJ whole genome shotgun (WGS) entry which is preliminary data.</text>
</comment>
<dbReference type="SUPFAM" id="SSF55781">
    <property type="entry name" value="GAF domain-like"/>
    <property type="match status" value="1"/>
</dbReference>
<keyword evidence="2" id="KW-1185">Reference proteome</keyword>
<accession>A4B9F2</accession>
<name>A4B9F2_9GAMM</name>
<sequence length="223" mass="25550">MTEMLESFEITENDVVRYLKQHPGFFEDHPNLLKKLHLRHDSGEAISLIERQNQILRKENTDLIDRLNRFIHVAQRNDKLFLNLQTLVLKLLACRSLNDICKTLNTELTERFDVDQVQVVMCHRLTTDGDMWLYCDTNTLQTHFPAAMRDARNECGEFTEQTRHLLFADTDIQSLAVGALTKDDKGVGVIALGSKDAKHFRSGTDTLFLGHLAMVVSQLLLTL</sequence>
<dbReference type="Proteomes" id="UP000005953">
    <property type="component" value="Unassembled WGS sequence"/>
</dbReference>
<protein>
    <recommendedName>
        <fullName evidence="3">DUF484 domain-containing protein</fullName>
    </recommendedName>
</protein>
<organism evidence="1 2">
    <name type="scientific">Reinekea blandensis MED297</name>
    <dbReference type="NCBI Taxonomy" id="314283"/>
    <lineage>
        <taxon>Bacteria</taxon>
        <taxon>Pseudomonadati</taxon>
        <taxon>Pseudomonadota</taxon>
        <taxon>Gammaproteobacteria</taxon>
        <taxon>Oceanospirillales</taxon>
        <taxon>Saccharospirillaceae</taxon>
        <taxon>Reinekea</taxon>
    </lineage>
</organism>
<dbReference type="STRING" id="314283.MED297_20237"/>
<reference evidence="1 2" key="1">
    <citation type="submission" date="2006-02" db="EMBL/GenBank/DDBJ databases">
        <authorList>
            <person name="Pinhassi J."/>
            <person name="Pedros-Alio C."/>
            <person name="Ferriera S."/>
            <person name="Johnson J."/>
            <person name="Kravitz S."/>
            <person name="Halpern A."/>
            <person name="Remington K."/>
            <person name="Beeson K."/>
            <person name="Tran B."/>
            <person name="Rogers Y.-H."/>
            <person name="Friedman R."/>
            <person name="Venter J.C."/>
        </authorList>
    </citation>
    <scope>NUCLEOTIDE SEQUENCE [LARGE SCALE GENOMIC DNA]</scope>
    <source>
        <strain evidence="1 2">MED297</strain>
    </source>
</reference>
<dbReference type="EMBL" id="AAOE01000001">
    <property type="protein sequence ID" value="EAR11253.1"/>
    <property type="molecule type" value="Genomic_DNA"/>
</dbReference>
<dbReference type="Pfam" id="PF04340">
    <property type="entry name" value="DUF484"/>
    <property type="match status" value="1"/>
</dbReference>